<dbReference type="Gene3D" id="2.60.130.10">
    <property type="entry name" value="Aromatic compound dioxygenase"/>
    <property type="match status" value="1"/>
</dbReference>
<keyword evidence="1" id="KW-0732">Signal</keyword>
<dbReference type="InterPro" id="IPR015889">
    <property type="entry name" value="Intradiol_dOase_core"/>
</dbReference>
<keyword evidence="2" id="KW-0560">Oxidoreductase</keyword>
<dbReference type="OrthoDB" id="121380at2759"/>
<gene>
    <name evidence="2" type="ORF">yc1106_03546</name>
</gene>
<feature type="chain" id="PRO_5040366529" evidence="1">
    <location>
        <begin position="20"/>
        <end position="362"/>
    </location>
</feature>
<dbReference type="EMBL" id="CP089275">
    <property type="protein sequence ID" value="USP76272.1"/>
    <property type="molecule type" value="Genomic_DNA"/>
</dbReference>
<feature type="signal peptide" evidence="1">
    <location>
        <begin position="1"/>
        <end position="19"/>
    </location>
</feature>
<evidence type="ECO:0000256" key="1">
    <source>
        <dbReference type="SAM" id="SignalP"/>
    </source>
</evidence>
<reference evidence="2" key="1">
    <citation type="submission" date="2021-12" db="EMBL/GenBank/DDBJ databases">
        <title>Curvularia clavata genome.</title>
        <authorList>
            <person name="Cao Y."/>
        </authorList>
    </citation>
    <scope>NUCLEOTIDE SEQUENCE</scope>
    <source>
        <strain evidence="2">Yc1106</strain>
    </source>
</reference>
<dbReference type="VEuPathDB" id="FungiDB:yc1106_03546"/>
<dbReference type="GO" id="GO:0016702">
    <property type="term" value="F:oxidoreductase activity, acting on single donors with incorporation of molecular oxygen, incorporation of two atoms of oxygen"/>
    <property type="evidence" value="ECO:0007669"/>
    <property type="project" value="InterPro"/>
</dbReference>
<dbReference type="SUPFAM" id="SSF49482">
    <property type="entry name" value="Aromatic compound dioxygenase"/>
    <property type="match status" value="1"/>
</dbReference>
<accession>A0A9Q8Z4R3</accession>
<evidence type="ECO:0000313" key="3">
    <source>
        <dbReference type="Proteomes" id="UP001056012"/>
    </source>
</evidence>
<evidence type="ECO:0000313" key="2">
    <source>
        <dbReference type="EMBL" id="USP76272.1"/>
    </source>
</evidence>
<dbReference type="Proteomes" id="UP001056012">
    <property type="component" value="Chromosome 2"/>
</dbReference>
<name>A0A9Q8Z4R3_CURCL</name>
<dbReference type="CDD" id="cd03457">
    <property type="entry name" value="intradiol_dioxygenase_like"/>
    <property type="match status" value="1"/>
</dbReference>
<sequence>MVHLIQAFVAVLLTSNVVAHPGGNTNREIKRRIDHLNHPNRRSVQECKRDLVDAGWVREQHQRREERLHELRVEAGFAKRGELVRRNVEEVEKHYGKRAACTLDVELTEGPYWVAGELIREDILSGQEGVITHVDVNLIDVSTCKPVPNAYVELWGSNSTGVYGGVQARTNGDGSSDLNSNALRGVQPTGPNGTASFITIIPGHYEGRTNHLHTIVHHNAELLPNNTIAGGSISHVGQFFFEDQLRNEVEAYAPYNLNEQPLMTNSQDGIFNWSLQGGDVPLMQVSLIGNEIKDGLYATIDVGVNPLAVQKPSPVNYWTSHGGVPNPGSPYAGMIKLGKEYDWYQEKLSEYGEQDIALSSVK</sequence>
<dbReference type="AlphaFoldDB" id="A0A9Q8Z4R3"/>
<dbReference type="PANTHER" id="PTHR34315">
    <property type="match status" value="1"/>
</dbReference>
<dbReference type="PANTHER" id="PTHR34315:SF1">
    <property type="entry name" value="INTRADIOL RING-CLEAVAGE DIOXYGENASES DOMAIN-CONTAINING PROTEIN-RELATED"/>
    <property type="match status" value="1"/>
</dbReference>
<organism evidence="2 3">
    <name type="scientific">Curvularia clavata</name>
    <dbReference type="NCBI Taxonomy" id="95742"/>
    <lineage>
        <taxon>Eukaryota</taxon>
        <taxon>Fungi</taxon>
        <taxon>Dikarya</taxon>
        <taxon>Ascomycota</taxon>
        <taxon>Pezizomycotina</taxon>
        <taxon>Dothideomycetes</taxon>
        <taxon>Pleosporomycetidae</taxon>
        <taxon>Pleosporales</taxon>
        <taxon>Pleosporineae</taxon>
        <taxon>Pleosporaceae</taxon>
        <taxon>Curvularia</taxon>
    </lineage>
</organism>
<protein>
    <submittedName>
        <fullName evidence="2">Aromatic compound dioxygenase</fullName>
    </submittedName>
</protein>
<dbReference type="GO" id="GO:0008199">
    <property type="term" value="F:ferric iron binding"/>
    <property type="evidence" value="ECO:0007669"/>
    <property type="project" value="InterPro"/>
</dbReference>
<proteinExistence type="predicted"/>
<keyword evidence="3" id="KW-1185">Reference proteome</keyword>
<keyword evidence="2" id="KW-0223">Dioxygenase</keyword>